<dbReference type="Pfam" id="PF07940">
    <property type="entry name" value="Hepar_II_III_C"/>
    <property type="match status" value="1"/>
</dbReference>
<evidence type="ECO:0000313" key="6">
    <source>
        <dbReference type="Proteomes" id="UP000244441"/>
    </source>
</evidence>
<dbReference type="KEGG" id="cate:C2869_06820"/>
<dbReference type="InterPro" id="IPR058849">
    <property type="entry name" value="Ulvan_lyase_2nd"/>
</dbReference>
<dbReference type="InterPro" id="IPR008929">
    <property type="entry name" value="Chondroitin_lyas"/>
</dbReference>
<dbReference type="EMBL" id="CP026604">
    <property type="protein sequence ID" value="AWB66165.1"/>
    <property type="molecule type" value="Genomic_DNA"/>
</dbReference>
<dbReference type="OrthoDB" id="8732671at2"/>
<evidence type="ECO:0000256" key="1">
    <source>
        <dbReference type="ARBA" id="ARBA00004196"/>
    </source>
</evidence>
<sequence length="868" mass="98273">MFSNALGKHSSLIELVKLVRVFLKQPLNQILIGIVLIGISSGKSAAVERPSIWVKNTDRAKILDKINTQPWASSLFTELKQRVDPLASESLKARKTLVQQLPFVLSQKQISVLPRFQVKGGGTEEQWERLSKTVLDGVDCGVLYYLTQEDKYGNCAADVLHNVVFALKHMPVDITTPTNKATRNAGWLFPNNHLFETRGIGAQLPIIYDLIYPYIAAQNKVYNYTSNQLTAFDFVDAQDVFKTYLWLALNRGDKKSNWSVIESPSLLHNALALDNPQQTKQYITQYLSTDSQYQMSFNTLASHYKNAGDIWPESLNYSKRVGEVSIYILALLERYDSTLELANKYPNLLGNYKSYYNLQFPNDDYPFIGDGDRQYEINYPILEMSLSVARKNKNSLLTNDYDEYLASSVKKDLYDRGELSPRFYGGRVYTTPLQLLWNEASLTNKTSRTINSQRPRTAALDYAGMVIQRNTSFKDSTKNGLMAYVAGASYIHGHASGMDMELYGQGHVLGIDGGKGIYKTNTHENYYRLFAAHNTVISNGSSGSEKRWVNLGIKKVQQVAMEPLPNQPAVSPNHSFSISSFWDKFNLVSQAEHERTLALIKVSDTQGYYVDIFRAKARKRKFGTYGMQYHDYVYHNIGENVAVTSEAKPVSLKSNNRRYLNNDDLPWVQNKHYRHPGWHFFKDVKSTQVSSRQHEITFTASKLGDEPIYMRAISPSNIALDFTTVMAPPSVGAPLPYQDKPLPTFIARKQGDAWQNPFVFVYESTTGNAGFAVKSVERLMDKRGFNGLKIKVDTGATTLTQYVILNRKLNSSYRNDKEKIYFKGHFAVISVDDQTQKGELYMGSGYELSYGGKRLYPNRGATAGYKTF</sequence>
<dbReference type="Gene3D" id="2.70.98.70">
    <property type="match status" value="1"/>
</dbReference>
<accession>A0A2S0VPL9</accession>
<reference evidence="5 6" key="1">
    <citation type="submission" date="2018-01" db="EMBL/GenBank/DDBJ databases">
        <title>Genome sequence of a Cantenovulum-like bacteria.</title>
        <authorList>
            <person name="Tan W.R."/>
            <person name="Lau N.-S."/>
            <person name="Go F."/>
            <person name="Amirul A.-A.A."/>
        </authorList>
    </citation>
    <scope>NUCLEOTIDE SEQUENCE [LARGE SCALE GENOMIC DNA]</scope>
    <source>
        <strain evidence="5 6">CCB-QB4</strain>
    </source>
</reference>
<gene>
    <name evidence="5" type="ORF">C2869_06820</name>
</gene>
<dbReference type="GO" id="GO:0016829">
    <property type="term" value="F:lyase activity"/>
    <property type="evidence" value="ECO:0007669"/>
    <property type="project" value="InterPro"/>
</dbReference>
<dbReference type="InterPro" id="IPR012480">
    <property type="entry name" value="Hepar_II_III_C"/>
</dbReference>
<evidence type="ECO:0000313" key="5">
    <source>
        <dbReference type="EMBL" id="AWB66165.1"/>
    </source>
</evidence>
<dbReference type="RefSeq" id="WP_108602237.1">
    <property type="nucleotide sequence ID" value="NZ_CP026604.1"/>
</dbReference>
<feature type="domain" description="Heparinase II/III-like C-terminal" evidence="2">
    <location>
        <begin position="457"/>
        <end position="650"/>
    </location>
</feature>
<feature type="domain" description="Endo-acting ulvan lyase 2nd" evidence="4">
    <location>
        <begin position="308"/>
        <end position="452"/>
    </location>
</feature>
<evidence type="ECO:0000259" key="4">
    <source>
        <dbReference type="Pfam" id="PF26377"/>
    </source>
</evidence>
<feature type="domain" description="Endo-acting ulvan lyase C-terminal" evidence="3">
    <location>
        <begin position="773"/>
        <end position="867"/>
    </location>
</feature>
<organism evidence="5 6">
    <name type="scientific">Saccharobesus litoralis</name>
    <dbReference type="NCBI Taxonomy" id="2172099"/>
    <lineage>
        <taxon>Bacteria</taxon>
        <taxon>Pseudomonadati</taxon>
        <taxon>Pseudomonadota</taxon>
        <taxon>Gammaproteobacteria</taxon>
        <taxon>Alteromonadales</taxon>
        <taxon>Alteromonadaceae</taxon>
        <taxon>Saccharobesus</taxon>
    </lineage>
</organism>
<dbReference type="AlphaFoldDB" id="A0A2S0VPL9"/>
<keyword evidence="6" id="KW-1185">Reference proteome</keyword>
<dbReference type="SUPFAM" id="SSF48230">
    <property type="entry name" value="Chondroitin AC/alginate lyase"/>
    <property type="match status" value="1"/>
</dbReference>
<name>A0A2S0VPL9_9ALTE</name>
<evidence type="ECO:0000259" key="2">
    <source>
        <dbReference type="Pfam" id="PF07940"/>
    </source>
</evidence>
<protein>
    <recommendedName>
        <fullName evidence="7">Heparinase II/III-like protein</fullName>
    </recommendedName>
</protein>
<dbReference type="Proteomes" id="UP000244441">
    <property type="component" value="Chromosome"/>
</dbReference>
<dbReference type="Pfam" id="PF26377">
    <property type="entry name" value="Ulvan_lyase_2nd"/>
    <property type="match status" value="1"/>
</dbReference>
<comment type="subcellular location">
    <subcellularLocation>
        <location evidence="1">Cell envelope</location>
    </subcellularLocation>
</comment>
<evidence type="ECO:0000259" key="3">
    <source>
        <dbReference type="Pfam" id="PF26374"/>
    </source>
</evidence>
<dbReference type="Pfam" id="PF26374">
    <property type="entry name" value="Ulvan_lyaseC"/>
    <property type="match status" value="1"/>
</dbReference>
<proteinExistence type="predicted"/>
<dbReference type="GO" id="GO:0030313">
    <property type="term" value="C:cell envelope"/>
    <property type="evidence" value="ECO:0007669"/>
    <property type="project" value="UniProtKB-SubCell"/>
</dbReference>
<dbReference type="Gene3D" id="1.50.10.100">
    <property type="entry name" value="Chondroitin AC/alginate lyase"/>
    <property type="match status" value="1"/>
</dbReference>
<evidence type="ECO:0008006" key="7">
    <source>
        <dbReference type="Google" id="ProtNLM"/>
    </source>
</evidence>
<dbReference type="InterPro" id="IPR058848">
    <property type="entry name" value="Ulvan_lyase_C"/>
</dbReference>